<gene>
    <name evidence="1" type="ORF">GCM10007907_05660</name>
</gene>
<dbReference type="EMBL" id="BSOG01000001">
    <property type="protein sequence ID" value="GLR11776.1"/>
    <property type="molecule type" value="Genomic_DNA"/>
</dbReference>
<comment type="caution">
    <text evidence="1">The sequence shown here is derived from an EMBL/GenBank/DDBJ whole genome shotgun (WGS) entry which is preliminary data.</text>
</comment>
<keyword evidence="2" id="KW-1185">Reference proteome</keyword>
<accession>A0ABQ5YDZ7</accession>
<dbReference type="InterPro" id="IPR036736">
    <property type="entry name" value="ACP-like_sf"/>
</dbReference>
<protein>
    <submittedName>
        <fullName evidence="1">Acyl carrier protein</fullName>
    </submittedName>
</protein>
<dbReference type="SUPFAM" id="SSF47336">
    <property type="entry name" value="ACP-like"/>
    <property type="match status" value="1"/>
</dbReference>
<reference evidence="2" key="1">
    <citation type="journal article" date="2019" name="Int. J. Syst. Evol. Microbiol.">
        <title>The Global Catalogue of Microorganisms (GCM) 10K type strain sequencing project: providing services to taxonomists for standard genome sequencing and annotation.</title>
        <authorList>
            <consortium name="The Broad Institute Genomics Platform"/>
            <consortium name="The Broad Institute Genome Sequencing Center for Infectious Disease"/>
            <person name="Wu L."/>
            <person name="Ma J."/>
        </authorList>
    </citation>
    <scope>NUCLEOTIDE SEQUENCE [LARGE SCALE GENOMIC DNA]</scope>
    <source>
        <strain evidence="2">NBRC 110044</strain>
    </source>
</reference>
<dbReference type="Gene3D" id="1.10.1200.10">
    <property type="entry name" value="ACP-like"/>
    <property type="match status" value="1"/>
</dbReference>
<dbReference type="Proteomes" id="UP001156706">
    <property type="component" value="Unassembled WGS sequence"/>
</dbReference>
<name>A0ABQ5YDZ7_9NEIS</name>
<evidence type="ECO:0000313" key="1">
    <source>
        <dbReference type="EMBL" id="GLR11776.1"/>
    </source>
</evidence>
<evidence type="ECO:0000313" key="2">
    <source>
        <dbReference type="Proteomes" id="UP001156706"/>
    </source>
</evidence>
<dbReference type="RefSeq" id="WP_284194918.1">
    <property type="nucleotide sequence ID" value="NZ_BSOG01000001.1"/>
</dbReference>
<proteinExistence type="predicted"/>
<sequence length="88" mass="9902">MQSLHDFTGKILGFISRSFLDGDKNLTVETPLMELNILDSVSVFDIVDFISSEFKIRIPLEEIDPVNFQSVVRLEEMILRLASGEGGK</sequence>
<organism evidence="1 2">
    <name type="scientific">Chitinimonas prasina</name>
    <dbReference type="NCBI Taxonomy" id="1434937"/>
    <lineage>
        <taxon>Bacteria</taxon>
        <taxon>Pseudomonadati</taxon>
        <taxon>Pseudomonadota</taxon>
        <taxon>Betaproteobacteria</taxon>
        <taxon>Neisseriales</taxon>
        <taxon>Chitinibacteraceae</taxon>
        <taxon>Chitinimonas</taxon>
    </lineage>
</organism>